<dbReference type="PRINTS" id="PR00359">
    <property type="entry name" value="BP450"/>
</dbReference>
<dbReference type="PANTHER" id="PTHR46696">
    <property type="entry name" value="P450, PUTATIVE (EUROFUNG)-RELATED"/>
    <property type="match status" value="1"/>
</dbReference>
<accession>A0A543CHN6</accession>
<protein>
    <submittedName>
        <fullName evidence="2">Cytochrome P450</fullName>
    </submittedName>
</protein>
<name>A0A543CHN6_9ACTN</name>
<proteinExistence type="inferred from homology"/>
<organism evidence="2 3">
    <name type="scientific">Actinoallomurus bryophytorum</name>
    <dbReference type="NCBI Taxonomy" id="1490222"/>
    <lineage>
        <taxon>Bacteria</taxon>
        <taxon>Bacillati</taxon>
        <taxon>Actinomycetota</taxon>
        <taxon>Actinomycetes</taxon>
        <taxon>Streptosporangiales</taxon>
        <taxon>Thermomonosporaceae</taxon>
        <taxon>Actinoallomurus</taxon>
    </lineage>
</organism>
<comment type="caution">
    <text evidence="2">The sequence shown here is derived from an EMBL/GenBank/DDBJ whole genome shotgun (WGS) entry which is preliminary data.</text>
</comment>
<sequence length="455" mass="49983">MTHPSSNTAGNFPTQRPAVRLYGDEFRRSPTAALQALAALAPVVRVELEPGAHAFLATDYETIVAICRDPQTYVRDSRQWRDYARGRITHTSELLQMMTWRPNVLFADGPEHARLRRAITDSLDRIDLHVLEHDVRRAANLLIDTFISRGQADLVREFTDMLPLLVCTRLFGLRDEDGYRLLDILARIWDGTDAERAGRRLHRLLGDLINEKRQRPAADLTTSLLQHRAGLSDEAVLEHLVLLIGASNTPTSALIGNTLQILLTDEHTGRAVGGHRLTVEQAIHRALWLKAPFTAYPFVYPTEDVSFGDVAIPAGSPIALGLAAANRSMAAHFNGPGADNRAHLAFGVGDHQCPAKDQSLRIATIAIETLLVRLTGLRLAVPAADLTLRPSVFASAYSALPVEFNPQAIPSESGSTCAPMPSSLIRPIPTGRPRHSAHAAPSRRFSFPAMLRRGR</sequence>
<reference evidence="2 3" key="1">
    <citation type="submission" date="2019-06" db="EMBL/GenBank/DDBJ databases">
        <title>Sequencing the genomes of 1000 actinobacteria strains.</title>
        <authorList>
            <person name="Klenk H.-P."/>
        </authorList>
    </citation>
    <scope>NUCLEOTIDE SEQUENCE [LARGE SCALE GENOMIC DNA]</scope>
    <source>
        <strain evidence="2 3">DSM 102200</strain>
    </source>
</reference>
<dbReference type="GO" id="GO:0004497">
    <property type="term" value="F:monooxygenase activity"/>
    <property type="evidence" value="ECO:0007669"/>
    <property type="project" value="InterPro"/>
</dbReference>
<keyword evidence="3" id="KW-1185">Reference proteome</keyword>
<dbReference type="RefSeq" id="WP_246121503.1">
    <property type="nucleotide sequence ID" value="NZ_VFOZ01000001.1"/>
</dbReference>
<dbReference type="Gene3D" id="1.10.630.10">
    <property type="entry name" value="Cytochrome P450"/>
    <property type="match status" value="1"/>
</dbReference>
<dbReference type="EMBL" id="VFOZ01000001">
    <property type="protein sequence ID" value="TQL96605.1"/>
    <property type="molecule type" value="Genomic_DNA"/>
</dbReference>
<dbReference type="PANTHER" id="PTHR46696:SF1">
    <property type="entry name" value="CYTOCHROME P450 YJIB-RELATED"/>
    <property type="match status" value="1"/>
</dbReference>
<gene>
    <name evidence="2" type="ORF">FB559_2144</name>
</gene>
<dbReference type="InterPro" id="IPR036396">
    <property type="entry name" value="Cyt_P450_sf"/>
</dbReference>
<dbReference type="SUPFAM" id="SSF48264">
    <property type="entry name" value="Cytochrome P450"/>
    <property type="match status" value="1"/>
</dbReference>
<dbReference type="GO" id="GO:0005506">
    <property type="term" value="F:iron ion binding"/>
    <property type="evidence" value="ECO:0007669"/>
    <property type="project" value="InterPro"/>
</dbReference>
<dbReference type="InterPro" id="IPR002397">
    <property type="entry name" value="Cyt_P450_B"/>
</dbReference>
<dbReference type="GO" id="GO:0016705">
    <property type="term" value="F:oxidoreductase activity, acting on paired donors, with incorporation or reduction of molecular oxygen"/>
    <property type="evidence" value="ECO:0007669"/>
    <property type="project" value="InterPro"/>
</dbReference>
<dbReference type="GO" id="GO:0020037">
    <property type="term" value="F:heme binding"/>
    <property type="evidence" value="ECO:0007669"/>
    <property type="project" value="InterPro"/>
</dbReference>
<evidence type="ECO:0000256" key="1">
    <source>
        <dbReference type="ARBA" id="ARBA00010617"/>
    </source>
</evidence>
<comment type="similarity">
    <text evidence="1">Belongs to the cytochrome P450 family.</text>
</comment>
<dbReference type="AlphaFoldDB" id="A0A543CHN6"/>
<evidence type="ECO:0000313" key="3">
    <source>
        <dbReference type="Proteomes" id="UP000316096"/>
    </source>
</evidence>
<dbReference type="Proteomes" id="UP000316096">
    <property type="component" value="Unassembled WGS sequence"/>
</dbReference>
<evidence type="ECO:0000313" key="2">
    <source>
        <dbReference type="EMBL" id="TQL96605.1"/>
    </source>
</evidence>